<keyword evidence="3" id="KW-1185">Reference proteome</keyword>
<evidence type="ECO:0000313" key="3">
    <source>
        <dbReference type="Proteomes" id="UP000799424"/>
    </source>
</evidence>
<gene>
    <name evidence="2" type="ORF">CC86DRAFT_405652</name>
</gene>
<proteinExistence type="predicted"/>
<evidence type="ECO:0000313" key="2">
    <source>
        <dbReference type="EMBL" id="KAF2827530.1"/>
    </source>
</evidence>
<dbReference type="EMBL" id="MU006224">
    <property type="protein sequence ID" value="KAF2827530.1"/>
    <property type="molecule type" value="Genomic_DNA"/>
</dbReference>
<evidence type="ECO:0000256" key="1">
    <source>
        <dbReference type="SAM" id="MobiDB-lite"/>
    </source>
</evidence>
<protein>
    <submittedName>
        <fullName evidence="2">Uncharacterized protein</fullName>
    </submittedName>
</protein>
<dbReference type="AlphaFoldDB" id="A0A6A7A2I1"/>
<organism evidence="2 3">
    <name type="scientific">Ophiobolus disseminans</name>
    <dbReference type="NCBI Taxonomy" id="1469910"/>
    <lineage>
        <taxon>Eukaryota</taxon>
        <taxon>Fungi</taxon>
        <taxon>Dikarya</taxon>
        <taxon>Ascomycota</taxon>
        <taxon>Pezizomycotina</taxon>
        <taxon>Dothideomycetes</taxon>
        <taxon>Pleosporomycetidae</taxon>
        <taxon>Pleosporales</taxon>
        <taxon>Pleosporineae</taxon>
        <taxon>Phaeosphaeriaceae</taxon>
        <taxon>Ophiobolus</taxon>
    </lineage>
</organism>
<name>A0A6A7A2I1_9PLEO</name>
<accession>A0A6A7A2I1</accession>
<feature type="region of interest" description="Disordered" evidence="1">
    <location>
        <begin position="15"/>
        <end position="42"/>
    </location>
</feature>
<reference evidence="2" key="1">
    <citation type="journal article" date="2020" name="Stud. Mycol.">
        <title>101 Dothideomycetes genomes: a test case for predicting lifestyles and emergence of pathogens.</title>
        <authorList>
            <person name="Haridas S."/>
            <person name="Albert R."/>
            <person name="Binder M."/>
            <person name="Bloem J."/>
            <person name="Labutti K."/>
            <person name="Salamov A."/>
            <person name="Andreopoulos B."/>
            <person name="Baker S."/>
            <person name="Barry K."/>
            <person name="Bills G."/>
            <person name="Bluhm B."/>
            <person name="Cannon C."/>
            <person name="Castanera R."/>
            <person name="Culley D."/>
            <person name="Daum C."/>
            <person name="Ezra D."/>
            <person name="Gonzalez J."/>
            <person name="Henrissat B."/>
            <person name="Kuo A."/>
            <person name="Liang C."/>
            <person name="Lipzen A."/>
            <person name="Lutzoni F."/>
            <person name="Magnuson J."/>
            <person name="Mondo S."/>
            <person name="Nolan M."/>
            <person name="Ohm R."/>
            <person name="Pangilinan J."/>
            <person name="Park H.-J."/>
            <person name="Ramirez L."/>
            <person name="Alfaro M."/>
            <person name="Sun H."/>
            <person name="Tritt A."/>
            <person name="Yoshinaga Y."/>
            <person name="Zwiers L.-H."/>
            <person name="Turgeon B."/>
            <person name="Goodwin S."/>
            <person name="Spatafora J."/>
            <person name="Crous P."/>
            <person name="Grigoriev I."/>
        </authorList>
    </citation>
    <scope>NUCLEOTIDE SEQUENCE</scope>
    <source>
        <strain evidence="2">CBS 113818</strain>
    </source>
</reference>
<sequence length="174" mass="19451">MPQMYKLIIQDEGLDMSPTPYRAPEEDPCDSIDSSNHPSSPQLHELKAATSEWINQAGKDTVPDLLVLTLDERYTGDLSNCPNFKGNDLSRVQALCSIAEDLGMELYYTILSFQVVSTYDLSEPDVSDDVEVELTYRALEPLIPLFNCDESIFRSRFAVSQVATSTQNQATLFS</sequence>
<dbReference type="Proteomes" id="UP000799424">
    <property type="component" value="Unassembled WGS sequence"/>
</dbReference>
<feature type="compositionally biased region" description="Polar residues" evidence="1">
    <location>
        <begin position="32"/>
        <end position="42"/>
    </location>
</feature>